<evidence type="ECO:0000259" key="1">
    <source>
        <dbReference type="Pfam" id="PF06985"/>
    </source>
</evidence>
<dbReference type="Proteomes" id="UP000825890">
    <property type="component" value="Unassembled WGS sequence"/>
</dbReference>
<proteinExistence type="predicted"/>
<name>A0A9P3FJ39_9PEZI</name>
<dbReference type="PANTHER" id="PTHR24148">
    <property type="entry name" value="ANKYRIN REPEAT DOMAIN-CONTAINING PROTEIN 39 HOMOLOG-RELATED"/>
    <property type="match status" value="1"/>
</dbReference>
<dbReference type="PANTHER" id="PTHR24148:SF64">
    <property type="entry name" value="HETEROKARYON INCOMPATIBILITY DOMAIN-CONTAINING PROTEIN"/>
    <property type="match status" value="1"/>
</dbReference>
<evidence type="ECO:0000313" key="3">
    <source>
        <dbReference type="Proteomes" id="UP000825890"/>
    </source>
</evidence>
<dbReference type="OrthoDB" id="270167at2759"/>
<organism evidence="2 3">
    <name type="scientific">Cercospora kikuchii</name>
    <dbReference type="NCBI Taxonomy" id="84275"/>
    <lineage>
        <taxon>Eukaryota</taxon>
        <taxon>Fungi</taxon>
        <taxon>Dikarya</taxon>
        <taxon>Ascomycota</taxon>
        <taxon>Pezizomycotina</taxon>
        <taxon>Dothideomycetes</taxon>
        <taxon>Dothideomycetidae</taxon>
        <taxon>Mycosphaerellales</taxon>
        <taxon>Mycosphaerellaceae</taxon>
        <taxon>Cercospora</taxon>
    </lineage>
</organism>
<dbReference type="AlphaFoldDB" id="A0A9P3FJ39"/>
<sequence length="612" mass="69517">MFNKPHVAWSLSDVLGYIEDHQSSLPTALPEKPLRCLKRGTESNSLHTQTYTAQKYVAVSYTWPDETWTRLYDSNVSTKICDGEDCGGSAHISMFMIHVLDWLRLREMKEDGKELHMWVDHSCINQADDQEKQKQVAIMDRIYSGAHVTAVMLEDIELTAEEYDFLRSLRRRIGEERARFLALVRKVLSARWFRRAWCSQEYLLSRGTFFFMHQSGRLREPIAFPSEFLAACVTHARIYDATVPRLPERRGIASMYQPVAGLVFVGSFAWAYGVVQTLKCYEVFDKVALVLNLVRTPPHRRLTAFPSTKGNLSVNAGMNVAKIVNVLAIQNKDFSLLQAGHQNDNPFIGLDGFGWAALPIKGDEIADSWRHHIYEIAKDRTASLTAAGLKLRGPIERIVSQQDWTVTRVDERLHVTVDHIHRIIDPDWLQQPDAHSPVEGSLYDRDPQMSRLRDILYAIESFNAEDIWPTFLPADETWILRGLDDGFRSYSEGSLRARIIKEYIRPGTTQRTIGTGSAFLHRGDVTSFNVVTLSSGFRMVVGSNMADMRGCEVFQPYVMRTTEFGAHGITSNAFLLRAASSIEVDDVRRVEGHIRCFQLVPEDAGVRSITLT</sequence>
<dbReference type="Pfam" id="PF06985">
    <property type="entry name" value="HET"/>
    <property type="match status" value="1"/>
</dbReference>
<reference evidence="2 3" key="1">
    <citation type="submission" date="2021-01" db="EMBL/GenBank/DDBJ databases">
        <title>Cercospora kikuchii MAFF 305040 whole genome shotgun sequence.</title>
        <authorList>
            <person name="Kashiwa T."/>
            <person name="Suzuki T."/>
        </authorList>
    </citation>
    <scope>NUCLEOTIDE SEQUENCE [LARGE SCALE GENOMIC DNA]</scope>
    <source>
        <strain evidence="2 3">MAFF 305040</strain>
    </source>
</reference>
<dbReference type="InterPro" id="IPR052895">
    <property type="entry name" value="HetReg/Transcr_Mod"/>
</dbReference>
<dbReference type="RefSeq" id="XP_044659186.1">
    <property type="nucleotide sequence ID" value="XM_044803251.1"/>
</dbReference>
<dbReference type="GeneID" id="68293465"/>
<comment type="caution">
    <text evidence="2">The sequence shown here is derived from an EMBL/GenBank/DDBJ whole genome shotgun (WGS) entry which is preliminary data.</text>
</comment>
<dbReference type="InterPro" id="IPR010730">
    <property type="entry name" value="HET"/>
</dbReference>
<keyword evidence="3" id="KW-1185">Reference proteome</keyword>
<gene>
    <name evidence="2" type="ORF">CKM354_000789000</name>
</gene>
<protein>
    <recommendedName>
        <fullName evidence="1">Heterokaryon incompatibility domain-containing protein</fullName>
    </recommendedName>
</protein>
<feature type="domain" description="Heterokaryon incompatibility" evidence="1">
    <location>
        <begin position="56"/>
        <end position="201"/>
    </location>
</feature>
<accession>A0A9P3FJ39</accession>
<evidence type="ECO:0000313" key="2">
    <source>
        <dbReference type="EMBL" id="GIZ44699.1"/>
    </source>
</evidence>
<dbReference type="EMBL" id="BOLY01000005">
    <property type="protein sequence ID" value="GIZ44699.1"/>
    <property type="molecule type" value="Genomic_DNA"/>
</dbReference>